<dbReference type="InterPro" id="IPR024975">
    <property type="entry name" value="NOV_C"/>
</dbReference>
<protein>
    <recommendedName>
        <fullName evidence="1">Protein NO VEIN C-terminal domain-containing protein</fullName>
    </recommendedName>
</protein>
<dbReference type="OrthoDB" id="7053439at2"/>
<dbReference type="AlphaFoldDB" id="A0A380TTI1"/>
<organism evidence="2 3">
    <name type="scientific">[Actinobacillus] rossii</name>
    <dbReference type="NCBI Taxonomy" id="123820"/>
    <lineage>
        <taxon>Bacteria</taxon>
        <taxon>Pseudomonadati</taxon>
        <taxon>Pseudomonadota</taxon>
        <taxon>Gammaproteobacteria</taxon>
        <taxon>Pasteurellales</taxon>
        <taxon>Pasteurellaceae</taxon>
    </lineage>
</organism>
<feature type="domain" description="Protein NO VEIN C-terminal" evidence="1">
    <location>
        <begin position="172"/>
        <end position="253"/>
    </location>
</feature>
<dbReference type="Proteomes" id="UP000254649">
    <property type="component" value="Unassembled WGS sequence"/>
</dbReference>
<name>A0A380TTI1_9PAST</name>
<reference evidence="2 3" key="1">
    <citation type="submission" date="2018-06" db="EMBL/GenBank/DDBJ databases">
        <authorList>
            <consortium name="Pathogen Informatics"/>
            <person name="Doyle S."/>
        </authorList>
    </citation>
    <scope>NUCLEOTIDE SEQUENCE [LARGE SCALE GENOMIC DNA]</scope>
    <source>
        <strain evidence="2 3">NCTC10801</strain>
    </source>
</reference>
<evidence type="ECO:0000313" key="3">
    <source>
        <dbReference type="Proteomes" id="UP000254649"/>
    </source>
</evidence>
<keyword evidence="3" id="KW-1185">Reference proteome</keyword>
<gene>
    <name evidence="2" type="ORF">NCTC10801_01547</name>
</gene>
<accession>A0A380TTI1</accession>
<evidence type="ECO:0000313" key="2">
    <source>
        <dbReference type="EMBL" id="SUT91844.1"/>
    </source>
</evidence>
<dbReference type="Pfam" id="PF13020">
    <property type="entry name" value="NOV_C"/>
    <property type="match status" value="1"/>
</dbReference>
<dbReference type="EMBL" id="UFRQ01000003">
    <property type="protein sequence ID" value="SUT91844.1"/>
    <property type="molecule type" value="Genomic_DNA"/>
</dbReference>
<sequence>MTTKEPFDIDDRYVQSKKDIYYSLLAFQCAVPDGLSGAPKYFVYTKLKDQYIFGVAKFCGLKNITKETYKQVAYHQTQGGRTQRAISRILGDWIPYAKIDKKIQNAFEKWISSHITYNYLENAAFLPVFLDETDMSDLIDSSIDSIKSNKAKISKEDFDYLLSLKKSIGDAGEEIAYQYEVNRLEQKGTVQRTYLENIAAGYDLYSEHESKERFIEVKSSLSSHPDEIKFYLSENESKVLEEKGENGFIYFVNITEGHIYEIQNPIKKIKENGSKKEINTYQITLKK</sequence>
<evidence type="ECO:0000259" key="1">
    <source>
        <dbReference type="Pfam" id="PF13020"/>
    </source>
</evidence>
<proteinExistence type="predicted"/>